<sequence>MQNLYDLNFYTPIAVTHLFYSPDFSTHQVIMGSGGFAKELCFGVFWFLVLIFIGIWISTFCAGWYILFSIFTPCINALKDCTDVLLKGVNFAHTCSDNMVHGRSYNIIKKKNTCRNPTNLECLVSPTILQYKNKKVLYCLFFLPISDDLENKL</sequence>
<feature type="transmembrane region" description="Helical" evidence="1">
    <location>
        <begin position="40"/>
        <end position="67"/>
    </location>
</feature>
<reference evidence="2" key="2">
    <citation type="submission" date="2015-02" db="UniProtKB">
        <authorList>
            <consortium name="EnsemblMetazoa"/>
        </authorList>
    </citation>
    <scope>IDENTIFICATION</scope>
</reference>
<proteinExistence type="predicted"/>
<keyword evidence="1" id="KW-0472">Membrane</keyword>
<dbReference type="PANTHER" id="PTHR39948">
    <property type="entry name" value="GEO11419P1"/>
    <property type="match status" value="1"/>
</dbReference>
<evidence type="ECO:0000256" key="1">
    <source>
        <dbReference type="SAM" id="Phobius"/>
    </source>
</evidence>
<dbReference type="eggNOG" id="ENOG502SC2I">
    <property type="taxonomic scope" value="Eukaryota"/>
</dbReference>
<reference evidence="3" key="1">
    <citation type="submission" date="2011-05" db="EMBL/GenBank/DDBJ databases">
        <authorList>
            <person name="Richards S.R."/>
            <person name="Qu J."/>
            <person name="Jiang H."/>
            <person name="Jhangiani S.N."/>
            <person name="Agravi P."/>
            <person name="Goodspeed R."/>
            <person name="Gross S."/>
            <person name="Mandapat C."/>
            <person name="Jackson L."/>
            <person name="Mathew T."/>
            <person name="Pu L."/>
            <person name="Thornton R."/>
            <person name="Saada N."/>
            <person name="Wilczek-Boney K.B."/>
            <person name="Lee S."/>
            <person name="Kovar C."/>
            <person name="Wu Y."/>
            <person name="Scherer S.E."/>
            <person name="Worley K.C."/>
            <person name="Muzny D.M."/>
            <person name="Gibbs R."/>
        </authorList>
    </citation>
    <scope>NUCLEOTIDE SEQUENCE</scope>
    <source>
        <strain evidence="3">Brora</strain>
    </source>
</reference>
<dbReference type="Proteomes" id="UP000014500">
    <property type="component" value="Unassembled WGS sequence"/>
</dbReference>
<organism evidence="2 3">
    <name type="scientific">Strigamia maritima</name>
    <name type="common">European centipede</name>
    <name type="synonym">Geophilus maritimus</name>
    <dbReference type="NCBI Taxonomy" id="126957"/>
    <lineage>
        <taxon>Eukaryota</taxon>
        <taxon>Metazoa</taxon>
        <taxon>Ecdysozoa</taxon>
        <taxon>Arthropoda</taxon>
        <taxon>Myriapoda</taxon>
        <taxon>Chilopoda</taxon>
        <taxon>Pleurostigmophora</taxon>
        <taxon>Geophilomorpha</taxon>
        <taxon>Linotaeniidae</taxon>
        <taxon>Strigamia</taxon>
    </lineage>
</organism>
<name>T1JJM5_STRMM</name>
<keyword evidence="3" id="KW-1185">Reference proteome</keyword>
<protein>
    <submittedName>
        <fullName evidence="2">Uncharacterized protein</fullName>
    </submittedName>
</protein>
<dbReference type="EMBL" id="JH431850">
    <property type="status" value="NOT_ANNOTATED_CDS"/>
    <property type="molecule type" value="Genomic_DNA"/>
</dbReference>
<dbReference type="EnsemblMetazoa" id="SMAR014055-RA">
    <property type="protein sequence ID" value="SMAR014055-PA"/>
    <property type="gene ID" value="SMAR014055"/>
</dbReference>
<dbReference type="PANTHER" id="PTHR39948:SF1">
    <property type="entry name" value="GEO11419P1"/>
    <property type="match status" value="1"/>
</dbReference>
<evidence type="ECO:0000313" key="2">
    <source>
        <dbReference type="EnsemblMetazoa" id="SMAR014055-PA"/>
    </source>
</evidence>
<dbReference type="AlphaFoldDB" id="T1JJM5"/>
<keyword evidence="1" id="KW-0812">Transmembrane</keyword>
<accession>T1JJM5</accession>
<evidence type="ECO:0000313" key="3">
    <source>
        <dbReference type="Proteomes" id="UP000014500"/>
    </source>
</evidence>
<keyword evidence="1" id="KW-1133">Transmembrane helix</keyword>
<dbReference type="HOGENOM" id="CLU_1717878_0_0_1"/>